<feature type="compositionally biased region" description="Polar residues" evidence="1">
    <location>
        <begin position="20"/>
        <end position="34"/>
    </location>
</feature>
<feature type="region of interest" description="Disordered" evidence="1">
    <location>
        <begin position="284"/>
        <end position="440"/>
    </location>
</feature>
<sequence>MAEVATSTVLLANNDDTPFISMRQTNNAHRSSQSRYEEEWKTAASSTKLNAVSGRRQELENRTVAGGAAKNSSDLMEEKEGRQQIQEGIEGQDDAESRTNQASDGSLGTNKESAELNGTEAAPFSVRESESGMNLKQQAGTGDETCETITVSPNLLNLSASDHSVRCHTIKKPNRWRSLDMNAVQQQKPRRASLDPAESPMFGRPRQWQKDLSLSTESNGHRIVRDRIQIHELEKKVSSLLHELHESIERETDLEEKNLSLTNENDLLKEQIAKLQQQVNVTKSSMSSAKSSNEATVASSTSAESSSQDPLFHDSDSSKKDKEATSKTQDHAQLLEKTAKNQKQESSKEVLGMEGMPQETEATLSNHEEHAPVKKSLESMAAVLEEPVTPQHGTKNADEQKKEEKHQVHEKQVDWTPPAPFPAARATAPPVPHSPAPRPKGFYIDTCDNSTLSYSLYKGMAEIYDGTVDTGMKGEDQEVPRTAQQNGTTEEDDDEENWEFLTERLSL</sequence>
<evidence type="ECO:0000313" key="2">
    <source>
        <dbReference type="EMBL" id="CAJ1947899.1"/>
    </source>
</evidence>
<feature type="region of interest" description="Disordered" evidence="1">
    <location>
        <begin position="185"/>
        <end position="213"/>
    </location>
</feature>
<feature type="compositionally biased region" description="Basic and acidic residues" evidence="1">
    <location>
        <begin position="366"/>
        <end position="377"/>
    </location>
</feature>
<gene>
    <name evidence="2" type="ORF">CYCCA115_LOCUS11364</name>
</gene>
<accession>A0AAD2JGF4</accession>
<evidence type="ECO:0000256" key="1">
    <source>
        <dbReference type="SAM" id="MobiDB-lite"/>
    </source>
</evidence>
<feature type="compositionally biased region" description="Polar residues" evidence="1">
    <location>
        <begin position="98"/>
        <end position="111"/>
    </location>
</feature>
<dbReference type="EMBL" id="CAKOGP040001736">
    <property type="protein sequence ID" value="CAJ1947899.1"/>
    <property type="molecule type" value="Genomic_DNA"/>
</dbReference>
<comment type="caution">
    <text evidence="2">The sequence shown here is derived from an EMBL/GenBank/DDBJ whole genome shotgun (WGS) entry which is preliminary data.</text>
</comment>
<dbReference type="Proteomes" id="UP001295423">
    <property type="component" value="Unassembled WGS sequence"/>
</dbReference>
<feature type="compositionally biased region" description="Low complexity" evidence="1">
    <location>
        <begin position="284"/>
        <end position="307"/>
    </location>
</feature>
<organism evidence="2 3">
    <name type="scientific">Cylindrotheca closterium</name>
    <dbReference type="NCBI Taxonomy" id="2856"/>
    <lineage>
        <taxon>Eukaryota</taxon>
        <taxon>Sar</taxon>
        <taxon>Stramenopiles</taxon>
        <taxon>Ochrophyta</taxon>
        <taxon>Bacillariophyta</taxon>
        <taxon>Bacillariophyceae</taxon>
        <taxon>Bacillariophycidae</taxon>
        <taxon>Bacillariales</taxon>
        <taxon>Bacillariaceae</taxon>
        <taxon>Cylindrotheca</taxon>
    </lineage>
</organism>
<protein>
    <submittedName>
        <fullName evidence="2">Uncharacterized protein</fullName>
    </submittedName>
</protein>
<dbReference type="AlphaFoldDB" id="A0AAD2JGF4"/>
<feature type="compositionally biased region" description="Basic and acidic residues" evidence="1">
    <location>
        <begin position="395"/>
        <end position="413"/>
    </location>
</feature>
<feature type="region of interest" description="Disordered" evidence="1">
    <location>
        <begin position="469"/>
        <end position="507"/>
    </location>
</feature>
<feature type="compositionally biased region" description="Acidic residues" evidence="1">
    <location>
        <begin position="489"/>
        <end position="498"/>
    </location>
</feature>
<keyword evidence="3" id="KW-1185">Reference proteome</keyword>
<name>A0AAD2JGF4_9STRA</name>
<proteinExistence type="predicted"/>
<reference evidence="2" key="1">
    <citation type="submission" date="2023-08" db="EMBL/GenBank/DDBJ databases">
        <authorList>
            <person name="Audoor S."/>
            <person name="Bilcke G."/>
        </authorList>
    </citation>
    <scope>NUCLEOTIDE SEQUENCE</scope>
</reference>
<evidence type="ECO:0000313" key="3">
    <source>
        <dbReference type="Proteomes" id="UP001295423"/>
    </source>
</evidence>
<feature type="region of interest" description="Disordered" evidence="1">
    <location>
        <begin position="20"/>
        <end position="144"/>
    </location>
</feature>
<feature type="compositionally biased region" description="Basic and acidic residues" evidence="1">
    <location>
        <begin position="311"/>
        <end position="348"/>
    </location>
</feature>
<feature type="compositionally biased region" description="Polar residues" evidence="1">
    <location>
        <begin position="131"/>
        <end position="140"/>
    </location>
</feature>
<feature type="compositionally biased region" description="Pro residues" evidence="1">
    <location>
        <begin position="429"/>
        <end position="438"/>
    </location>
</feature>